<evidence type="ECO:0000256" key="8">
    <source>
        <dbReference type="ARBA" id="ARBA00023136"/>
    </source>
</evidence>
<comment type="subcellular location">
    <subcellularLocation>
        <location evidence="1">Cell membrane</location>
        <topology evidence="1">Multi-pass membrane protein</topology>
    </subcellularLocation>
</comment>
<dbReference type="HOGENOM" id="CLU_006313_4_1_11"/>
<dbReference type="PANTHER" id="PTHR45772">
    <property type="entry name" value="CONSERVED COMPONENT OF ABC TRANSPORTER FOR NATURAL AMINO ACIDS-RELATED"/>
    <property type="match status" value="1"/>
</dbReference>
<evidence type="ECO:0000256" key="6">
    <source>
        <dbReference type="ARBA" id="ARBA00022840"/>
    </source>
</evidence>
<evidence type="ECO:0000313" key="12">
    <source>
        <dbReference type="EMBL" id="ADP83768.1"/>
    </source>
</evidence>
<feature type="transmembrane region" description="Helical" evidence="10">
    <location>
        <begin position="307"/>
        <end position="327"/>
    </location>
</feature>
<dbReference type="InParanoid" id="E3IVW6"/>
<feature type="transmembrane region" description="Helical" evidence="10">
    <location>
        <begin position="516"/>
        <end position="546"/>
    </location>
</feature>
<dbReference type="SMART" id="SM00382">
    <property type="entry name" value="AAA"/>
    <property type="match status" value="1"/>
</dbReference>
<proteinExistence type="predicted"/>
<dbReference type="Gene3D" id="3.40.50.300">
    <property type="entry name" value="P-loop containing nucleotide triphosphate hydrolases"/>
    <property type="match status" value="1"/>
</dbReference>
<feature type="transmembrane region" description="Helical" evidence="10">
    <location>
        <begin position="96"/>
        <end position="117"/>
    </location>
</feature>
<feature type="transmembrane region" description="Helical" evidence="10">
    <location>
        <begin position="6"/>
        <end position="28"/>
    </location>
</feature>
<dbReference type="Pfam" id="PF12399">
    <property type="entry name" value="BCA_ABC_TP_C"/>
    <property type="match status" value="1"/>
</dbReference>
<feature type="transmembrane region" description="Helical" evidence="10">
    <location>
        <begin position="566"/>
        <end position="590"/>
    </location>
</feature>
<evidence type="ECO:0000256" key="4">
    <source>
        <dbReference type="ARBA" id="ARBA00022692"/>
    </source>
</evidence>
<dbReference type="CDD" id="cd03219">
    <property type="entry name" value="ABC_Mj1267_LivG_branched"/>
    <property type="match status" value="1"/>
</dbReference>
<dbReference type="AlphaFoldDB" id="E3IVW6"/>
<feature type="transmembrane region" description="Helical" evidence="10">
    <location>
        <begin position="720"/>
        <end position="738"/>
    </location>
</feature>
<dbReference type="InterPro" id="IPR043428">
    <property type="entry name" value="LivM-like"/>
</dbReference>
<dbReference type="Pfam" id="PF00005">
    <property type="entry name" value="ABC_tran"/>
    <property type="match status" value="1"/>
</dbReference>
<feature type="transmembrane region" description="Helical" evidence="10">
    <location>
        <begin position="62"/>
        <end position="84"/>
    </location>
</feature>
<evidence type="ECO:0000256" key="3">
    <source>
        <dbReference type="ARBA" id="ARBA00022475"/>
    </source>
</evidence>
<feature type="compositionally biased region" description="Low complexity" evidence="9">
    <location>
        <begin position="653"/>
        <end position="662"/>
    </location>
</feature>
<dbReference type="eggNOG" id="COG0411">
    <property type="taxonomic scope" value="Bacteria"/>
</dbReference>
<accession>E3IVW6</accession>
<dbReference type="SUPFAM" id="SSF52540">
    <property type="entry name" value="P-loop containing nucleoside triphosphate hydrolases"/>
    <property type="match status" value="1"/>
</dbReference>
<keyword evidence="6" id="KW-0067">ATP-binding</keyword>
<dbReference type="InterPro" id="IPR003439">
    <property type="entry name" value="ABC_transporter-like_ATP-bd"/>
</dbReference>
<dbReference type="KEGG" id="fri:FraEuI1c_5784"/>
<dbReference type="eggNOG" id="COG4177">
    <property type="taxonomic scope" value="Bacteria"/>
</dbReference>
<feature type="region of interest" description="Disordered" evidence="9">
    <location>
        <begin position="773"/>
        <end position="794"/>
    </location>
</feature>
<feature type="domain" description="ABC transporter" evidence="11">
    <location>
        <begin position="816"/>
        <end position="1059"/>
    </location>
</feature>
<evidence type="ECO:0000259" key="11">
    <source>
        <dbReference type="PROSITE" id="PS50893"/>
    </source>
</evidence>
<sequence>MNDVIGYALLGLGTAGLYALMSAGIVIVQRGSGVLNLAHGALLAWAAYSFHGAAVVWSLPTWFAAVLAVGSTALIGLLFHLLVMRPMRDGSALTRVMATLGLLIILQAMLTLIYSTAVRSSPTVLPTGNVTLFGMPVDWGVFVRLGVVGAVLAGLWALFRHTTIGLAATAVTENPRAAATFGWSPDLVAAGAWTLGAALAGLAGVLLAPLQQPLGAPNLMLLIVPALAIGLVAGFRSFPAVFVASVVLAIVEVETQVQLVSKHPAWRGVDRAIPLLVIVFYLAIRGRHIPDRGHVNEKLPALGSGRIHWPALIVAMTVAICLIWYALPVDWVNALDVNAQWAMLILSVVVLVGLTGQLSLAQLAFSGVAALIAGRLVAVRGWPLEAALALGVLGTAALGVLFALPALRTRGLQLAVVTLGLGAAADSILFQRGYHTPPPPGSAAAAFGVLGDPEGTIVGHQTLFGVRLDTVEAPRAFATLSLLSFGVLAVAVANLRRGRVGRRLIAVRTNERAAAALGISVVGAKLYAFALSAAIAGYGGVLFAFYTYGARGNIDYGGGLFSPFTSILLIAFAVLGGVGWVSGAFAGATWATGALGTRLGAWIGDLLTGVAAFARTVIALLGTVVGFSLGARLGSSAGRSAAAPAPGGPVPAPGGEAAPAVDDGAEAGARDDVPMAASARRPVWRRPGPWVGAAVLTAVAVAASGRVLDWLTQLDRYVPLLGGIVLVTILATSGGGMAPGNAAAARGIATQLTPPSRRGRYASRERRRADQLLAAGGPEPVGGDPNGGAIPAGEPGAARRLAALGRGAGVIRPATLSVWGLTVRFGAVTAVDDVNLRVTPGQIVGLIGPNGAGKTTVVDAITGYTPARSRQLTLGEHRLDRLPAHRRARRGVQRSFQNLELFEDLTVLENIEAASDPRDLRAYLTNLFWPRTRVLPPAARAAIEAFGLRDDLTRAVTELPYGRRRLLAIARAVAARPSVLLLDEPCAGLDENESREVARLLRRLADEWGLGILLNEHDMDVVMSVCDRIVVLDAGRMIAEGTPAAVRDDPNVQLAYLGEQVSGDGRRRGTSTRQRAARTAGADAPVAPGAGR</sequence>
<evidence type="ECO:0000256" key="7">
    <source>
        <dbReference type="ARBA" id="ARBA00022989"/>
    </source>
</evidence>
<dbReference type="Pfam" id="PF02653">
    <property type="entry name" value="BPD_transp_2"/>
    <property type="match status" value="2"/>
</dbReference>
<feature type="transmembrane region" description="Helical" evidence="10">
    <location>
        <begin position="240"/>
        <end position="259"/>
    </location>
</feature>
<keyword evidence="3" id="KW-1003">Cell membrane</keyword>
<dbReference type="GO" id="GO:0005886">
    <property type="term" value="C:plasma membrane"/>
    <property type="evidence" value="ECO:0007669"/>
    <property type="project" value="UniProtKB-SubCell"/>
</dbReference>
<feature type="transmembrane region" description="Helical" evidence="10">
    <location>
        <begin position="602"/>
        <end position="629"/>
    </location>
</feature>
<dbReference type="InterPro" id="IPR027417">
    <property type="entry name" value="P-loop_NTPase"/>
</dbReference>
<organism evidence="12 13">
    <name type="scientific">Pseudofrankia inefficax (strain DSM 45817 / CECT 9037 / DDB 130130 / EuI1c)</name>
    <name type="common">Frankia inefficax</name>
    <dbReference type="NCBI Taxonomy" id="298654"/>
    <lineage>
        <taxon>Bacteria</taxon>
        <taxon>Bacillati</taxon>
        <taxon>Actinomycetota</taxon>
        <taxon>Actinomycetes</taxon>
        <taxon>Frankiales</taxon>
        <taxon>Frankiaceae</taxon>
        <taxon>Pseudofrankia</taxon>
    </lineage>
</organism>
<dbReference type="RefSeq" id="WP_013426886.1">
    <property type="nucleotide sequence ID" value="NC_014666.1"/>
</dbReference>
<keyword evidence="13" id="KW-1185">Reference proteome</keyword>
<evidence type="ECO:0000256" key="5">
    <source>
        <dbReference type="ARBA" id="ARBA00022741"/>
    </source>
</evidence>
<evidence type="ECO:0000256" key="2">
    <source>
        <dbReference type="ARBA" id="ARBA00022448"/>
    </source>
</evidence>
<dbReference type="InterPro" id="IPR051120">
    <property type="entry name" value="ABC_AA/LPS_Transport"/>
</dbReference>
<keyword evidence="2" id="KW-0813">Transport</keyword>
<reference evidence="12 13" key="1">
    <citation type="submission" date="2010-10" db="EMBL/GenBank/DDBJ databases">
        <title>Complete sequence of Frankia sp. EuI1c.</title>
        <authorList>
            <consortium name="US DOE Joint Genome Institute"/>
            <person name="Lucas S."/>
            <person name="Copeland A."/>
            <person name="Lapidus A."/>
            <person name="Cheng J.-F."/>
            <person name="Bruce D."/>
            <person name="Goodwin L."/>
            <person name="Pitluck S."/>
            <person name="Chertkov O."/>
            <person name="Detter J.C."/>
            <person name="Han C."/>
            <person name="Tapia R."/>
            <person name="Land M."/>
            <person name="Hauser L."/>
            <person name="Jeffries C."/>
            <person name="Kyrpides N."/>
            <person name="Ivanova N."/>
            <person name="Mikhailova N."/>
            <person name="Beauchemin N."/>
            <person name="Sen A."/>
            <person name="Sur S.A."/>
            <person name="Gtari M."/>
            <person name="Wall L."/>
            <person name="Tisa L."/>
            <person name="Woyke T."/>
        </authorList>
    </citation>
    <scope>NUCLEOTIDE SEQUENCE [LARGE SCALE GENOMIC DNA]</scope>
    <source>
        <strain evidence="13">DSM 45817 / CECT 9037 / EuI1c</strain>
    </source>
</reference>
<dbReference type="STRING" id="298654.FraEuI1c_5784"/>
<name>E3IVW6_PSEI1</name>
<dbReference type="CDD" id="cd06581">
    <property type="entry name" value="TM_PBP1_LivM_like"/>
    <property type="match status" value="1"/>
</dbReference>
<dbReference type="InterPro" id="IPR001851">
    <property type="entry name" value="ABC_transp_permease"/>
</dbReference>
<evidence type="ECO:0000256" key="9">
    <source>
        <dbReference type="SAM" id="MobiDB-lite"/>
    </source>
</evidence>
<feature type="compositionally biased region" description="Low complexity" evidence="9">
    <location>
        <begin position="1071"/>
        <end position="1092"/>
    </location>
</feature>
<dbReference type="OrthoDB" id="9805514at2"/>
<feature type="region of interest" description="Disordered" evidence="9">
    <location>
        <begin position="642"/>
        <end position="672"/>
    </location>
</feature>
<protein>
    <submittedName>
        <fullName evidence="12">ABC transporter related protein</fullName>
    </submittedName>
</protein>
<dbReference type="GO" id="GO:0005524">
    <property type="term" value="F:ATP binding"/>
    <property type="evidence" value="ECO:0007669"/>
    <property type="project" value="UniProtKB-KW"/>
</dbReference>
<evidence type="ECO:0000313" key="13">
    <source>
        <dbReference type="Proteomes" id="UP000002484"/>
    </source>
</evidence>
<dbReference type="GO" id="GO:0016887">
    <property type="term" value="F:ATP hydrolysis activity"/>
    <property type="evidence" value="ECO:0007669"/>
    <property type="project" value="InterPro"/>
</dbReference>
<feature type="transmembrane region" description="Helical" evidence="10">
    <location>
        <begin position="265"/>
        <end position="284"/>
    </location>
</feature>
<dbReference type="InterPro" id="IPR003593">
    <property type="entry name" value="AAA+_ATPase"/>
</dbReference>
<feature type="transmembrane region" description="Helical" evidence="10">
    <location>
        <begin position="339"/>
        <end position="356"/>
    </location>
</feature>
<feature type="transmembrane region" description="Helical" evidence="10">
    <location>
        <begin position="690"/>
        <end position="708"/>
    </location>
</feature>
<feature type="transmembrane region" description="Helical" evidence="10">
    <location>
        <begin position="187"/>
        <end position="208"/>
    </location>
</feature>
<keyword evidence="8 10" id="KW-0472">Membrane</keyword>
<dbReference type="Proteomes" id="UP000002484">
    <property type="component" value="Chromosome"/>
</dbReference>
<evidence type="ECO:0000256" key="1">
    <source>
        <dbReference type="ARBA" id="ARBA00004651"/>
    </source>
</evidence>
<dbReference type="EMBL" id="CP002299">
    <property type="protein sequence ID" value="ADP83768.1"/>
    <property type="molecule type" value="Genomic_DNA"/>
</dbReference>
<dbReference type="PANTHER" id="PTHR45772:SF2">
    <property type="entry name" value="ABC TRANSPORTER ATP-BINDING PROTEIN"/>
    <property type="match status" value="1"/>
</dbReference>
<dbReference type="CDD" id="cd06582">
    <property type="entry name" value="TM_PBP1_LivH_like"/>
    <property type="match status" value="1"/>
</dbReference>
<keyword evidence="5" id="KW-0547">Nucleotide-binding</keyword>
<evidence type="ECO:0000256" key="10">
    <source>
        <dbReference type="SAM" id="Phobius"/>
    </source>
</evidence>
<feature type="region of interest" description="Disordered" evidence="9">
    <location>
        <begin position="1062"/>
        <end position="1092"/>
    </location>
</feature>
<gene>
    <name evidence="12" type="ordered locus">FraEuI1c_5784</name>
</gene>
<dbReference type="GO" id="GO:0015658">
    <property type="term" value="F:branched-chain amino acid transmembrane transporter activity"/>
    <property type="evidence" value="ECO:0007669"/>
    <property type="project" value="InterPro"/>
</dbReference>
<feature type="transmembrane region" description="Helical" evidence="10">
    <location>
        <begin position="414"/>
        <end position="434"/>
    </location>
</feature>
<keyword evidence="4 10" id="KW-0812">Transmembrane</keyword>
<feature type="transmembrane region" description="Helical" evidence="10">
    <location>
        <begin position="35"/>
        <end position="56"/>
    </location>
</feature>
<feature type="transmembrane region" description="Helical" evidence="10">
    <location>
        <begin position="137"/>
        <end position="159"/>
    </location>
</feature>
<feature type="transmembrane region" description="Helical" evidence="10">
    <location>
        <begin position="476"/>
        <end position="495"/>
    </location>
</feature>
<keyword evidence="7 10" id="KW-1133">Transmembrane helix</keyword>
<dbReference type="eggNOG" id="COG0559">
    <property type="taxonomic scope" value="Bacteria"/>
</dbReference>
<dbReference type="PROSITE" id="PS50893">
    <property type="entry name" value="ABC_TRANSPORTER_2"/>
    <property type="match status" value="1"/>
</dbReference>
<dbReference type="InterPro" id="IPR032823">
    <property type="entry name" value="BCA_ABC_TP_C"/>
</dbReference>
<feature type="transmembrane region" description="Helical" evidence="10">
    <location>
        <begin position="388"/>
        <end position="407"/>
    </location>
</feature>